<dbReference type="STRING" id="1079859.SAMN04515674_106152"/>
<evidence type="ECO:0000313" key="2">
    <source>
        <dbReference type="Proteomes" id="UP000199306"/>
    </source>
</evidence>
<dbReference type="Proteomes" id="UP000199306">
    <property type="component" value="Unassembled WGS sequence"/>
</dbReference>
<proteinExistence type="predicted"/>
<dbReference type="EMBL" id="FOXH01000006">
    <property type="protein sequence ID" value="SFP85236.1"/>
    <property type="molecule type" value="Genomic_DNA"/>
</dbReference>
<evidence type="ECO:0000313" key="1">
    <source>
        <dbReference type="EMBL" id="SFP85236.1"/>
    </source>
</evidence>
<accession>A0A1I5TSF2</accession>
<name>A0A1I5TSF2_9BACT</name>
<protein>
    <submittedName>
        <fullName evidence="1">Uncharacterized protein</fullName>
    </submittedName>
</protein>
<sequence>MTKNFNFENSELTALDSKEMISIDGGYSWEEFKQDVKDFFKGVNDGLAR</sequence>
<keyword evidence="2" id="KW-1185">Reference proteome</keyword>
<reference evidence="1 2" key="1">
    <citation type="submission" date="2016-10" db="EMBL/GenBank/DDBJ databases">
        <authorList>
            <person name="de Groot N.N."/>
        </authorList>
    </citation>
    <scope>NUCLEOTIDE SEQUENCE [LARGE SCALE GENOMIC DNA]</scope>
    <source>
        <strain evidence="2">E92,LMG 26720,CCM 7988</strain>
    </source>
</reference>
<gene>
    <name evidence="1" type="ORF">SAMN04515674_106152</name>
</gene>
<organism evidence="1 2">
    <name type="scientific">Pseudarcicella hirudinis</name>
    <dbReference type="NCBI Taxonomy" id="1079859"/>
    <lineage>
        <taxon>Bacteria</taxon>
        <taxon>Pseudomonadati</taxon>
        <taxon>Bacteroidota</taxon>
        <taxon>Cytophagia</taxon>
        <taxon>Cytophagales</taxon>
        <taxon>Flectobacillaceae</taxon>
        <taxon>Pseudarcicella</taxon>
    </lineage>
</organism>
<dbReference type="RefSeq" id="WP_177219384.1">
    <property type="nucleotide sequence ID" value="NZ_JBHLXN010000002.1"/>
</dbReference>
<dbReference type="AlphaFoldDB" id="A0A1I5TSF2"/>